<sequence length="66" mass="7439">MGGVPEAFRELMVEPVSCVLVGGLKEENEERVLGVKEESDEMVVVVGKGEKEMVVVVVRRRKRVRR</sequence>
<reference evidence="1" key="1">
    <citation type="submission" date="2023-11" db="EMBL/GenBank/DDBJ databases">
        <title>Genome assemblies of two species of porcelain crab, Petrolisthes cinctipes and Petrolisthes manimaculis (Anomura: Porcellanidae).</title>
        <authorList>
            <person name="Angst P."/>
        </authorList>
    </citation>
    <scope>NUCLEOTIDE SEQUENCE</scope>
    <source>
        <strain evidence="1">PB745_02</strain>
        <tissue evidence="1">Gill</tissue>
    </source>
</reference>
<evidence type="ECO:0000313" key="2">
    <source>
        <dbReference type="Proteomes" id="UP001292094"/>
    </source>
</evidence>
<dbReference type="Proteomes" id="UP001292094">
    <property type="component" value="Unassembled WGS sequence"/>
</dbReference>
<dbReference type="EMBL" id="JAWZYT010002019">
    <property type="protein sequence ID" value="KAK4307243.1"/>
    <property type="molecule type" value="Genomic_DNA"/>
</dbReference>
<accession>A0AAE1PF41</accession>
<comment type="caution">
    <text evidence="1">The sequence shown here is derived from an EMBL/GenBank/DDBJ whole genome shotgun (WGS) entry which is preliminary data.</text>
</comment>
<organism evidence="1 2">
    <name type="scientific">Petrolisthes manimaculis</name>
    <dbReference type="NCBI Taxonomy" id="1843537"/>
    <lineage>
        <taxon>Eukaryota</taxon>
        <taxon>Metazoa</taxon>
        <taxon>Ecdysozoa</taxon>
        <taxon>Arthropoda</taxon>
        <taxon>Crustacea</taxon>
        <taxon>Multicrustacea</taxon>
        <taxon>Malacostraca</taxon>
        <taxon>Eumalacostraca</taxon>
        <taxon>Eucarida</taxon>
        <taxon>Decapoda</taxon>
        <taxon>Pleocyemata</taxon>
        <taxon>Anomura</taxon>
        <taxon>Galatheoidea</taxon>
        <taxon>Porcellanidae</taxon>
        <taxon>Petrolisthes</taxon>
    </lineage>
</organism>
<protein>
    <submittedName>
        <fullName evidence="1">Uncharacterized protein</fullName>
    </submittedName>
</protein>
<evidence type="ECO:0000313" key="1">
    <source>
        <dbReference type="EMBL" id="KAK4307243.1"/>
    </source>
</evidence>
<keyword evidence="2" id="KW-1185">Reference proteome</keyword>
<dbReference type="AlphaFoldDB" id="A0AAE1PF41"/>
<gene>
    <name evidence="1" type="ORF">Pmani_020984</name>
</gene>
<name>A0AAE1PF41_9EUCA</name>
<proteinExistence type="predicted"/>